<dbReference type="SUPFAM" id="SSF47473">
    <property type="entry name" value="EF-hand"/>
    <property type="match status" value="2"/>
</dbReference>
<keyword evidence="11" id="KW-0106">Calcium</keyword>
<evidence type="ECO:0000256" key="12">
    <source>
        <dbReference type="ARBA" id="ARBA00023054"/>
    </source>
</evidence>
<dbReference type="GO" id="GO:0005886">
    <property type="term" value="C:plasma membrane"/>
    <property type="evidence" value="ECO:0007669"/>
    <property type="project" value="UniProtKB-SubCell"/>
</dbReference>
<evidence type="ECO:0000259" key="20">
    <source>
        <dbReference type="PROSITE" id="PS50222"/>
    </source>
</evidence>
<name>A0A9N9FA25_9GLOM</name>
<dbReference type="Pfam" id="PF12763">
    <property type="entry name" value="EH"/>
    <property type="match status" value="1"/>
</dbReference>
<dbReference type="PANTHER" id="PTHR11216">
    <property type="entry name" value="EH DOMAIN"/>
    <property type="match status" value="1"/>
</dbReference>
<dbReference type="GO" id="GO:0007015">
    <property type="term" value="P:actin filament organization"/>
    <property type="evidence" value="ECO:0007669"/>
    <property type="project" value="InterPro"/>
</dbReference>
<evidence type="ECO:0000313" key="21">
    <source>
        <dbReference type="EMBL" id="CAG8519674.1"/>
    </source>
</evidence>
<evidence type="ECO:0000256" key="17">
    <source>
        <dbReference type="SAM" id="Coils"/>
    </source>
</evidence>
<keyword evidence="13" id="KW-0472">Membrane</keyword>
<evidence type="ECO:0000256" key="15">
    <source>
        <dbReference type="ARBA" id="ARBA00025194"/>
    </source>
</evidence>
<evidence type="ECO:0000256" key="10">
    <source>
        <dbReference type="ARBA" id="ARBA00022753"/>
    </source>
</evidence>
<keyword evidence="14" id="KW-0206">Cytoskeleton</keyword>
<keyword evidence="12 17" id="KW-0175">Coiled coil</keyword>
<comment type="function">
    <text evidence="15">Component of the PAN1 actin cytoskeleton-regulatory complex required for the internalization of endosomes during actin-coupled endocytosis. The complex links the site of endocytosis to the cell membrane-associated actin cytoskeleton. Mediates uptake of external molecules and vacuolar degradation of plasma membrane proteins. Plays a role in the proper organization of the cell membrane-associated actin cytoskeleton and promotes its destabilization.</text>
</comment>
<feature type="domain" description="EH" evidence="19">
    <location>
        <begin position="8"/>
        <end position="99"/>
    </location>
</feature>
<protein>
    <recommendedName>
        <fullName evidence="16">Endocytosis protein 3</fullName>
    </recommendedName>
</protein>
<keyword evidence="9" id="KW-0677">Repeat</keyword>
<dbReference type="SMART" id="SM00027">
    <property type="entry name" value="EH"/>
    <property type="match status" value="2"/>
</dbReference>
<dbReference type="PROSITE" id="PS00018">
    <property type="entry name" value="EF_HAND_1"/>
    <property type="match status" value="1"/>
</dbReference>
<evidence type="ECO:0000256" key="4">
    <source>
        <dbReference type="ARBA" id="ARBA00009909"/>
    </source>
</evidence>
<dbReference type="PROSITE" id="PS50222">
    <property type="entry name" value="EF_HAND_2"/>
    <property type="match status" value="1"/>
</dbReference>
<evidence type="ECO:0000256" key="11">
    <source>
        <dbReference type="ARBA" id="ARBA00022837"/>
    </source>
</evidence>
<dbReference type="Gene3D" id="1.10.238.10">
    <property type="entry name" value="EF-hand"/>
    <property type="match status" value="2"/>
</dbReference>
<evidence type="ECO:0000256" key="2">
    <source>
        <dbReference type="ARBA" id="ARBA00004134"/>
    </source>
</evidence>
<evidence type="ECO:0000256" key="16">
    <source>
        <dbReference type="ARBA" id="ARBA00029684"/>
    </source>
</evidence>
<dbReference type="EMBL" id="CAJVPK010000508">
    <property type="protein sequence ID" value="CAG8519674.1"/>
    <property type="molecule type" value="Genomic_DNA"/>
</dbReference>
<dbReference type="PROSITE" id="PS50031">
    <property type="entry name" value="EH"/>
    <property type="match status" value="2"/>
</dbReference>
<reference evidence="21" key="1">
    <citation type="submission" date="2021-06" db="EMBL/GenBank/DDBJ databases">
        <authorList>
            <person name="Kallberg Y."/>
            <person name="Tangrot J."/>
            <person name="Rosling A."/>
        </authorList>
    </citation>
    <scope>NUCLEOTIDE SEQUENCE</scope>
    <source>
        <strain evidence="21">AZ414A</strain>
    </source>
</reference>
<evidence type="ECO:0000256" key="3">
    <source>
        <dbReference type="ARBA" id="ARBA00004413"/>
    </source>
</evidence>
<dbReference type="GO" id="GO:0016197">
    <property type="term" value="P:endosomal transport"/>
    <property type="evidence" value="ECO:0007669"/>
    <property type="project" value="TreeGrafter"/>
</dbReference>
<keyword evidence="6" id="KW-1003">Cell membrane</keyword>
<dbReference type="PANTHER" id="PTHR11216:SF74">
    <property type="entry name" value="ACTIN CYTOSKELETON-REGULATORY COMPLEX PROTEIN END3"/>
    <property type="match status" value="1"/>
</dbReference>
<evidence type="ECO:0000256" key="18">
    <source>
        <dbReference type="SAM" id="MobiDB-lite"/>
    </source>
</evidence>
<feature type="coiled-coil region" evidence="17">
    <location>
        <begin position="288"/>
        <end position="322"/>
    </location>
</feature>
<dbReference type="GO" id="GO:0006897">
    <property type="term" value="P:endocytosis"/>
    <property type="evidence" value="ECO:0007669"/>
    <property type="project" value="UniProtKB-KW"/>
</dbReference>
<dbReference type="Proteomes" id="UP000789706">
    <property type="component" value="Unassembled WGS sequence"/>
</dbReference>
<organism evidence="21 22">
    <name type="scientific">Diversispora eburnea</name>
    <dbReference type="NCBI Taxonomy" id="1213867"/>
    <lineage>
        <taxon>Eukaryota</taxon>
        <taxon>Fungi</taxon>
        <taxon>Fungi incertae sedis</taxon>
        <taxon>Mucoromycota</taxon>
        <taxon>Glomeromycotina</taxon>
        <taxon>Glomeromycetes</taxon>
        <taxon>Diversisporales</taxon>
        <taxon>Diversisporaceae</taxon>
        <taxon>Diversispora</taxon>
    </lineage>
</organism>
<dbReference type="AlphaFoldDB" id="A0A9N9FA25"/>
<dbReference type="InterPro" id="IPR011992">
    <property type="entry name" value="EF-hand-dom_pair"/>
</dbReference>
<comment type="subunit">
    <text evidence="5">Component of the PAN1 actin cytoskeleton-regulatory complex.</text>
</comment>
<evidence type="ECO:0000256" key="6">
    <source>
        <dbReference type="ARBA" id="ARBA00022475"/>
    </source>
</evidence>
<comment type="caution">
    <text evidence="21">The sequence shown here is derived from an EMBL/GenBank/DDBJ whole genome shotgun (WGS) entry which is preliminary data.</text>
</comment>
<dbReference type="CDD" id="cd00052">
    <property type="entry name" value="EH"/>
    <property type="match status" value="1"/>
</dbReference>
<feature type="region of interest" description="Disordered" evidence="18">
    <location>
        <begin position="391"/>
        <end position="416"/>
    </location>
</feature>
<feature type="domain" description="EH" evidence="19">
    <location>
        <begin position="208"/>
        <end position="263"/>
    </location>
</feature>
<comment type="subcellular location">
    <subcellularLocation>
        <location evidence="3">Cell membrane</location>
        <topology evidence="3">Peripheral membrane protein</topology>
        <orientation evidence="3">Cytoplasmic side</orientation>
    </subcellularLocation>
    <subcellularLocation>
        <location evidence="2">Cytoplasm</location>
        <location evidence="2">Cytoskeleton</location>
        <location evidence="2">Actin patch</location>
    </subcellularLocation>
    <subcellularLocation>
        <location evidence="1">Endosome membrane</location>
        <topology evidence="1">Peripheral membrane protein</topology>
        <orientation evidence="1">Cytoplasmic side</orientation>
    </subcellularLocation>
</comment>
<dbReference type="InterPro" id="IPR025604">
    <property type="entry name" value="End3"/>
</dbReference>
<dbReference type="Pfam" id="PF12761">
    <property type="entry name" value="End3"/>
    <property type="match status" value="1"/>
</dbReference>
<dbReference type="GO" id="GO:0010008">
    <property type="term" value="C:endosome membrane"/>
    <property type="evidence" value="ECO:0007669"/>
    <property type="project" value="UniProtKB-SubCell"/>
</dbReference>
<dbReference type="SMART" id="SM00054">
    <property type="entry name" value="EFh"/>
    <property type="match status" value="2"/>
</dbReference>
<proteinExistence type="inferred from homology"/>
<keyword evidence="8" id="KW-0254">Endocytosis</keyword>
<dbReference type="OrthoDB" id="1716625at2759"/>
<evidence type="ECO:0000259" key="19">
    <source>
        <dbReference type="PROSITE" id="PS50031"/>
    </source>
</evidence>
<evidence type="ECO:0000256" key="5">
    <source>
        <dbReference type="ARBA" id="ARBA00011159"/>
    </source>
</evidence>
<evidence type="ECO:0000256" key="1">
    <source>
        <dbReference type="ARBA" id="ARBA00004125"/>
    </source>
</evidence>
<accession>A0A9N9FA25</accession>
<dbReference type="GO" id="GO:0030479">
    <property type="term" value="C:actin cortical patch"/>
    <property type="evidence" value="ECO:0007669"/>
    <property type="project" value="UniProtKB-SubCell"/>
</dbReference>
<sequence length="416" mass="46796">MSGITEAERHQYFQVFTSLGPSPSGHLSGTQARNWLLNSNLPVQWLEKIWDLCDIDKDGQLDFEEFAVTYRLVKDLLDRSYTSVPSSLPSRLIPPSKAHLLGGGGGFSGSNSSLGLSNTGMYSQSMSPIPQSISPIPQTNIGQIQQGIPNIVPSYQISQHLPQSIYGSFPTAPLSDDFDWYMPPADKFNYENEYSRNIGPHVSNFDDLYQRLGIPREQCIAAWSMVDVNFDQQLGKDQCLVFLHILNQRSKGKRIPDSLPSALKTSLMRGKLNYNYNETVDPSLKYKSSDGGSQKEKLQRELDDLNEKIKKAEETALSTYTNALSSSSSAGDSGTASEFKQLYEYKQSKLAEVKEKEQLNRTLEDYIRKERLATRELRDMMQSLKNQVSLLENNSESSQSEYNRLQQEISSAKLGR</sequence>
<evidence type="ECO:0000256" key="7">
    <source>
        <dbReference type="ARBA" id="ARBA00022490"/>
    </source>
</evidence>
<evidence type="ECO:0000313" key="22">
    <source>
        <dbReference type="Proteomes" id="UP000789706"/>
    </source>
</evidence>
<dbReference type="InterPro" id="IPR000261">
    <property type="entry name" value="EH_dom"/>
</dbReference>
<evidence type="ECO:0000256" key="9">
    <source>
        <dbReference type="ARBA" id="ARBA00022737"/>
    </source>
</evidence>
<dbReference type="InterPro" id="IPR002048">
    <property type="entry name" value="EF_hand_dom"/>
</dbReference>
<keyword evidence="10" id="KW-0967">Endosome</keyword>
<keyword evidence="7" id="KW-0963">Cytoplasm</keyword>
<dbReference type="GO" id="GO:0005509">
    <property type="term" value="F:calcium ion binding"/>
    <property type="evidence" value="ECO:0007669"/>
    <property type="project" value="InterPro"/>
</dbReference>
<dbReference type="InterPro" id="IPR018247">
    <property type="entry name" value="EF_Hand_1_Ca_BS"/>
</dbReference>
<keyword evidence="22" id="KW-1185">Reference proteome</keyword>
<evidence type="ECO:0000256" key="13">
    <source>
        <dbReference type="ARBA" id="ARBA00023136"/>
    </source>
</evidence>
<evidence type="ECO:0000256" key="14">
    <source>
        <dbReference type="ARBA" id="ARBA00023212"/>
    </source>
</evidence>
<evidence type="ECO:0000256" key="8">
    <source>
        <dbReference type="ARBA" id="ARBA00022583"/>
    </source>
</evidence>
<gene>
    <name evidence="21" type="ORF">DEBURN_LOCUS5595</name>
</gene>
<feature type="compositionally biased region" description="Low complexity" evidence="18">
    <location>
        <begin position="391"/>
        <end position="401"/>
    </location>
</feature>
<comment type="similarity">
    <text evidence="4">Belongs to the END3 family.</text>
</comment>
<feature type="domain" description="EF-hand" evidence="20">
    <location>
        <begin position="41"/>
        <end position="76"/>
    </location>
</feature>